<evidence type="ECO:0000313" key="6">
    <source>
        <dbReference type="Proteomes" id="UP000746751"/>
    </source>
</evidence>
<keyword evidence="2" id="KW-0560">Oxidoreductase</keyword>
<dbReference type="SUPFAM" id="SSF51735">
    <property type="entry name" value="NAD(P)-binding Rossmann-fold domains"/>
    <property type="match status" value="1"/>
</dbReference>
<dbReference type="Pfam" id="PF01408">
    <property type="entry name" value="GFO_IDH_MocA"/>
    <property type="match status" value="1"/>
</dbReference>
<dbReference type="EMBL" id="DYVF01000046">
    <property type="protein sequence ID" value="HJG31218.1"/>
    <property type="molecule type" value="Genomic_DNA"/>
</dbReference>
<evidence type="ECO:0000256" key="2">
    <source>
        <dbReference type="ARBA" id="ARBA00023002"/>
    </source>
</evidence>
<dbReference type="Gene3D" id="3.40.50.720">
    <property type="entry name" value="NAD(P)-binding Rossmann-like Domain"/>
    <property type="match status" value="1"/>
</dbReference>
<evidence type="ECO:0000259" key="3">
    <source>
        <dbReference type="Pfam" id="PF01408"/>
    </source>
</evidence>
<name>A0A921IR68_9ACTN</name>
<evidence type="ECO:0000256" key="1">
    <source>
        <dbReference type="ARBA" id="ARBA00010928"/>
    </source>
</evidence>
<dbReference type="Proteomes" id="UP000746751">
    <property type="component" value="Unassembled WGS sequence"/>
</dbReference>
<dbReference type="InterPro" id="IPR000683">
    <property type="entry name" value="Gfo/Idh/MocA-like_OxRdtase_N"/>
</dbReference>
<evidence type="ECO:0000313" key="5">
    <source>
        <dbReference type="EMBL" id="HJG31218.1"/>
    </source>
</evidence>
<reference evidence="5" key="2">
    <citation type="submission" date="2021-09" db="EMBL/GenBank/DDBJ databases">
        <authorList>
            <person name="Gilroy R."/>
        </authorList>
    </citation>
    <scope>NUCLEOTIDE SEQUENCE</scope>
    <source>
        <strain evidence="5">ChiGjej2B2-7701</strain>
    </source>
</reference>
<accession>A0A921IR68</accession>
<dbReference type="Pfam" id="PF22725">
    <property type="entry name" value="GFO_IDH_MocA_C3"/>
    <property type="match status" value="1"/>
</dbReference>
<protein>
    <submittedName>
        <fullName evidence="5">Gfo/Idh/MocA family oxidoreductase</fullName>
    </submittedName>
</protein>
<comment type="similarity">
    <text evidence="1">Belongs to the Gfo/Idh/MocA family.</text>
</comment>
<dbReference type="InterPro" id="IPR050984">
    <property type="entry name" value="Gfo/Idh/MocA_domain"/>
</dbReference>
<dbReference type="PANTHER" id="PTHR22604:SF105">
    <property type="entry name" value="TRANS-1,2-DIHYDROBENZENE-1,2-DIOL DEHYDROGENASE"/>
    <property type="match status" value="1"/>
</dbReference>
<dbReference type="PANTHER" id="PTHR22604">
    <property type="entry name" value="OXIDOREDUCTASES"/>
    <property type="match status" value="1"/>
</dbReference>
<feature type="domain" description="GFO/IDH/MocA-like oxidoreductase" evidence="4">
    <location>
        <begin position="132"/>
        <end position="242"/>
    </location>
</feature>
<feature type="domain" description="Gfo/Idh/MocA-like oxidoreductase N-terminal" evidence="3">
    <location>
        <begin position="1"/>
        <end position="116"/>
    </location>
</feature>
<dbReference type="Gene3D" id="3.30.360.10">
    <property type="entry name" value="Dihydrodipicolinate Reductase, domain 2"/>
    <property type="match status" value="1"/>
</dbReference>
<dbReference type="GO" id="GO:0000166">
    <property type="term" value="F:nucleotide binding"/>
    <property type="evidence" value="ECO:0007669"/>
    <property type="project" value="InterPro"/>
</dbReference>
<dbReference type="InterPro" id="IPR036291">
    <property type="entry name" value="NAD(P)-bd_dom_sf"/>
</dbReference>
<organism evidence="5 6">
    <name type="scientific">Collinsella ihumii</name>
    <dbReference type="NCBI Taxonomy" id="1720204"/>
    <lineage>
        <taxon>Bacteria</taxon>
        <taxon>Bacillati</taxon>
        <taxon>Actinomycetota</taxon>
        <taxon>Coriobacteriia</taxon>
        <taxon>Coriobacteriales</taxon>
        <taxon>Coriobacteriaceae</taxon>
        <taxon>Collinsella</taxon>
    </lineage>
</organism>
<evidence type="ECO:0000259" key="4">
    <source>
        <dbReference type="Pfam" id="PF22725"/>
    </source>
</evidence>
<comment type="caution">
    <text evidence="5">The sequence shown here is derived from an EMBL/GenBank/DDBJ whole genome shotgun (WGS) entry which is preliminary data.</text>
</comment>
<sequence length="327" mass="36348">MRIGYLGAGNISSQMAATVARMDEAENYAVAARDADRARAFADTWGFERAYGSYEELLADPAVDLVYVALPHSHHHRWTIAALEAGHHVLCEKAFAANAAQAKEMIECARSRNLLLAEAIWTRYMPSRTMIDDIIASGAIGRVLNVDANLGYKVDMNERMIKPELCGGALLDLTVYPLNFASMVMGDEIERVDAHMVPIATGVDGQDSIMLTYRDGRMATMFTTMHCMTDRRGLICGTDGFIMVENINNPQKLYVYAADGLSCELKEEITVPEQISGYEYEVLACKRAIESGQVECPEMPHAETLEIMRQLDEIRAQFGIVFPFEQV</sequence>
<dbReference type="GO" id="GO:0016491">
    <property type="term" value="F:oxidoreductase activity"/>
    <property type="evidence" value="ECO:0007669"/>
    <property type="project" value="UniProtKB-KW"/>
</dbReference>
<dbReference type="InterPro" id="IPR055170">
    <property type="entry name" value="GFO_IDH_MocA-like_dom"/>
</dbReference>
<dbReference type="SUPFAM" id="SSF55347">
    <property type="entry name" value="Glyceraldehyde-3-phosphate dehydrogenase-like, C-terminal domain"/>
    <property type="match status" value="1"/>
</dbReference>
<dbReference type="AlphaFoldDB" id="A0A921IR68"/>
<gene>
    <name evidence="5" type="ORF">K8U80_07460</name>
</gene>
<proteinExistence type="inferred from homology"/>
<reference evidence="5" key="1">
    <citation type="journal article" date="2021" name="PeerJ">
        <title>Extensive microbial diversity within the chicken gut microbiome revealed by metagenomics and culture.</title>
        <authorList>
            <person name="Gilroy R."/>
            <person name="Ravi A."/>
            <person name="Getino M."/>
            <person name="Pursley I."/>
            <person name="Horton D.L."/>
            <person name="Alikhan N.F."/>
            <person name="Baker D."/>
            <person name="Gharbi K."/>
            <person name="Hall N."/>
            <person name="Watson M."/>
            <person name="Adriaenssens E.M."/>
            <person name="Foster-Nyarko E."/>
            <person name="Jarju S."/>
            <person name="Secka A."/>
            <person name="Antonio M."/>
            <person name="Oren A."/>
            <person name="Chaudhuri R.R."/>
            <person name="La Ragione R."/>
            <person name="Hildebrand F."/>
            <person name="Pallen M.J."/>
        </authorList>
    </citation>
    <scope>NUCLEOTIDE SEQUENCE</scope>
    <source>
        <strain evidence="5">ChiGjej2B2-7701</strain>
    </source>
</reference>